<evidence type="ECO:0000256" key="4">
    <source>
        <dbReference type="ARBA" id="ARBA00022729"/>
    </source>
</evidence>
<dbReference type="PRINTS" id="PR00213">
    <property type="entry name" value="MYELINP0"/>
</dbReference>
<keyword evidence="4" id="KW-0732">Signal</keyword>
<keyword evidence="7" id="KW-1015">Disulfide bond</keyword>
<gene>
    <name evidence="13" type="ORF">CCH79_00011924</name>
</gene>
<evidence type="ECO:0000256" key="10">
    <source>
        <dbReference type="SAM" id="MobiDB-lite"/>
    </source>
</evidence>
<evidence type="ECO:0000259" key="12">
    <source>
        <dbReference type="PROSITE" id="PS50835"/>
    </source>
</evidence>
<feature type="non-terminal residue" evidence="13">
    <location>
        <position position="400"/>
    </location>
</feature>
<dbReference type="SUPFAM" id="SSF48726">
    <property type="entry name" value="Immunoglobulin"/>
    <property type="match status" value="1"/>
</dbReference>
<dbReference type="InterPro" id="IPR013783">
    <property type="entry name" value="Ig-like_fold"/>
</dbReference>
<dbReference type="InterPro" id="IPR013106">
    <property type="entry name" value="Ig_V-set"/>
</dbReference>
<evidence type="ECO:0000256" key="3">
    <source>
        <dbReference type="ARBA" id="ARBA00022692"/>
    </source>
</evidence>
<dbReference type="Gene3D" id="2.60.40.10">
    <property type="entry name" value="Immunoglobulins"/>
    <property type="match status" value="1"/>
</dbReference>
<feature type="transmembrane region" description="Helical" evidence="11">
    <location>
        <begin position="278"/>
        <end position="301"/>
    </location>
</feature>
<keyword evidence="5 11" id="KW-1133">Transmembrane helix</keyword>
<evidence type="ECO:0000313" key="13">
    <source>
        <dbReference type="EMBL" id="PWA24359.1"/>
    </source>
</evidence>
<dbReference type="SMART" id="SM00409">
    <property type="entry name" value="IG"/>
    <property type="match status" value="1"/>
</dbReference>
<sequence>MKKNTTKTGSFVGSSVSFCESRLTGKGEGEGGRHATNIVSLIDIAFQSMVHTRGSNVPDSVKMLKRKRKTFNLSVALKVVNYPFNKLPARKLAVGSELHRRGRGATPIYNNIMEPRWTKNVCMAVLWSGCLLCVIFVTGPAYAITVYADSEVIVQNGTTAVLRCTFDSSEVVTKATSVSWSFQSNQPDSLYYSAPYVILYFADGKAYPGQEDFKHRVQFVGDINKKDASLQLSPAQFSDNGTFFCDVKNPPDVSGTQGRTELRVVQKAESLPQTNTKIVILAVCGALILLIAVAIAACFAVRVIQNRHDYEGCTSLEGASSEAPRPLKKAESSREGSRSTGPSGPLQGPVIYVQLDHSGSKNSFHKMEPVVYADILENVVLFTVSHSSVVCLWVSFQRKD</sequence>
<dbReference type="PANTHER" id="PTHR13869:SF19">
    <property type="entry name" value="MYELIN PROTEIN ZERO-LIKE PROTEIN 1"/>
    <property type="match status" value="1"/>
</dbReference>
<keyword evidence="6 11" id="KW-0472">Membrane</keyword>
<evidence type="ECO:0000256" key="11">
    <source>
        <dbReference type="SAM" id="Phobius"/>
    </source>
</evidence>
<dbReference type="STRING" id="33528.ENSGAFP00000015888"/>
<comment type="caution">
    <text evidence="13">The sequence shown here is derived from an EMBL/GenBank/DDBJ whole genome shotgun (WGS) entry which is preliminary data.</text>
</comment>
<dbReference type="Pfam" id="PF07686">
    <property type="entry name" value="V-set"/>
    <property type="match status" value="1"/>
</dbReference>
<evidence type="ECO:0000256" key="6">
    <source>
        <dbReference type="ARBA" id="ARBA00023136"/>
    </source>
</evidence>
<feature type="transmembrane region" description="Helical" evidence="11">
    <location>
        <begin position="121"/>
        <end position="144"/>
    </location>
</feature>
<dbReference type="AlphaFoldDB" id="A0A315VMU4"/>
<evidence type="ECO:0000256" key="5">
    <source>
        <dbReference type="ARBA" id="ARBA00022989"/>
    </source>
</evidence>
<dbReference type="InterPro" id="IPR000920">
    <property type="entry name" value="Myelin_P0-rel"/>
</dbReference>
<dbReference type="GO" id="GO:0005925">
    <property type="term" value="C:focal adhesion"/>
    <property type="evidence" value="ECO:0007669"/>
    <property type="project" value="TreeGrafter"/>
</dbReference>
<proteinExistence type="inferred from homology"/>
<feature type="region of interest" description="Disordered" evidence="10">
    <location>
        <begin position="315"/>
        <end position="348"/>
    </location>
</feature>
<comment type="subcellular location">
    <subcellularLocation>
        <location evidence="1">Membrane</location>
        <topology evidence="1">Single-pass type I membrane protein</topology>
    </subcellularLocation>
</comment>
<protein>
    <recommendedName>
        <fullName evidence="12">Ig-like domain-containing protein</fullName>
    </recommendedName>
</protein>
<keyword evidence="3 11" id="KW-0812">Transmembrane</keyword>
<dbReference type="PROSITE" id="PS50835">
    <property type="entry name" value="IG_LIKE"/>
    <property type="match status" value="1"/>
</dbReference>
<keyword evidence="14" id="KW-1185">Reference proteome</keyword>
<comment type="similarity">
    <text evidence="2">Belongs to the myelin P0 protein family.</text>
</comment>
<evidence type="ECO:0000256" key="1">
    <source>
        <dbReference type="ARBA" id="ARBA00004479"/>
    </source>
</evidence>
<keyword evidence="9" id="KW-0393">Immunoglobulin domain</keyword>
<dbReference type="Proteomes" id="UP000250572">
    <property type="component" value="Unassembled WGS sequence"/>
</dbReference>
<dbReference type="InterPro" id="IPR007110">
    <property type="entry name" value="Ig-like_dom"/>
</dbReference>
<accession>A0A315VMU4</accession>
<dbReference type="SMART" id="SM00406">
    <property type="entry name" value="IGv"/>
    <property type="match status" value="1"/>
</dbReference>
<dbReference type="InterPro" id="IPR036179">
    <property type="entry name" value="Ig-like_dom_sf"/>
</dbReference>
<evidence type="ECO:0000256" key="2">
    <source>
        <dbReference type="ARBA" id="ARBA00007180"/>
    </source>
</evidence>
<dbReference type="EMBL" id="NHOQ01001433">
    <property type="protein sequence ID" value="PWA24359.1"/>
    <property type="molecule type" value="Genomic_DNA"/>
</dbReference>
<reference evidence="13 14" key="1">
    <citation type="journal article" date="2018" name="G3 (Bethesda)">
        <title>A High-Quality Reference Genome for the Invasive Mosquitofish Gambusia affinis Using a Chicago Library.</title>
        <authorList>
            <person name="Hoffberg S.L."/>
            <person name="Troendle N.J."/>
            <person name="Glenn T.C."/>
            <person name="Mahmud O."/>
            <person name="Louha S."/>
            <person name="Chalopin D."/>
            <person name="Bennetzen J.L."/>
            <person name="Mauricio R."/>
        </authorList>
    </citation>
    <scope>NUCLEOTIDE SEQUENCE [LARGE SCALE GENOMIC DNA]</scope>
    <source>
        <strain evidence="13">NE01/NJP1002.9</strain>
        <tissue evidence="13">Muscle</tissue>
    </source>
</reference>
<keyword evidence="8" id="KW-0325">Glycoprotein</keyword>
<dbReference type="GO" id="GO:0009986">
    <property type="term" value="C:cell surface"/>
    <property type="evidence" value="ECO:0007669"/>
    <property type="project" value="TreeGrafter"/>
</dbReference>
<dbReference type="FunFam" id="2.60.40.10:FF:000193">
    <property type="entry name" value="Myelin protein zero-like 1 like"/>
    <property type="match status" value="1"/>
</dbReference>
<feature type="domain" description="Ig-like" evidence="12">
    <location>
        <begin position="140"/>
        <end position="263"/>
    </location>
</feature>
<feature type="compositionally biased region" description="Basic and acidic residues" evidence="10">
    <location>
        <begin position="328"/>
        <end position="337"/>
    </location>
</feature>
<dbReference type="GO" id="GO:0005886">
    <property type="term" value="C:plasma membrane"/>
    <property type="evidence" value="ECO:0007669"/>
    <property type="project" value="TreeGrafter"/>
</dbReference>
<evidence type="ECO:0000313" key="14">
    <source>
        <dbReference type="Proteomes" id="UP000250572"/>
    </source>
</evidence>
<evidence type="ECO:0000256" key="7">
    <source>
        <dbReference type="ARBA" id="ARBA00023157"/>
    </source>
</evidence>
<evidence type="ECO:0000256" key="8">
    <source>
        <dbReference type="ARBA" id="ARBA00023180"/>
    </source>
</evidence>
<evidence type="ECO:0000256" key="9">
    <source>
        <dbReference type="ARBA" id="ARBA00023319"/>
    </source>
</evidence>
<name>A0A315VMU4_GAMAF</name>
<dbReference type="InterPro" id="IPR003599">
    <property type="entry name" value="Ig_sub"/>
</dbReference>
<organism evidence="13 14">
    <name type="scientific">Gambusia affinis</name>
    <name type="common">Western mosquitofish</name>
    <name type="synonym">Heterandria affinis</name>
    <dbReference type="NCBI Taxonomy" id="33528"/>
    <lineage>
        <taxon>Eukaryota</taxon>
        <taxon>Metazoa</taxon>
        <taxon>Chordata</taxon>
        <taxon>Craniata</taxon>
        <taxon>Vertebrata</taxon>
        <taxon>Euteleostomi</taxon>
        <taxon>Actinopterygii</taxon>
        <taxon>Neopterygii</taxon>
        <taxon>Teleostei</taxon>
        <taxon>Neoteleostei</taxon>
        <taxon>Acanthomorphata</taxon>
        <taxon>Ovalentaria</taxon>
        <taxon>Atherinomorphae</taxon>
        <taxon>Cyprinodontiformes</taxon>
        <taxon>Poeciliidae</taxon>
        <taxon>Poeciliinae</taxon>
        <taxon>Gambusia</taxon>
    </lineage>
</organism>
<dbReference type="PANTHER" id="PTHR13869">
    <property type="entry name" value="MYELIN P0 RELATED"/>
    <property type="match status" value="1"/>
</dbReference>